<organism evidence="1 2">
    <name type="scientific">Streptomyces plumbiresistens</name>
    <dbReference type="NCBI Taxonomy" id="511811"/>
    <lineage>
        <taxon>Bacteria</taxon>
        <taxon>Bacillati</taxon>
        <taxon>Actinomycetota</taxon>
        <taxon>Actinomycetes</taxon>
        <taxon>Kitasatosporales</taxon>
        <taxon>Streptomycetaceae</taxon>
        <taxon>Streptomyces</taxon>
    </lineage>
</organism>
<evidence type="ECO:0000313" key="2">
    <source>
        <dbReference type="Proteomes" id="UP001500456"/>
    </source>
</evidence>
<accession>A0ABP7TFM9</accession>
<dbReference type="RefSeq" id="WP_345570588.1">
    <property type="nucleotide sequence ID" value="NZ_BAAAZX010000037.1"/>
</dbReference>
<dbReference type="Proteomes" id="UP001500456">
    <property type="component" value="Unassembled WGS sequence"/>
</dbReference>
<gene>
    <name evidence="1" type="ORF">GCM10022232_83510</name>
</gene>
<reference evidence="2" key="1">
    <citation type="journal article" date="2019" name="Int. J. Syst. Evol. Microbiol.">
        <title>The Global Catalogue of Microorganisms (GCM) 10K type strain sequencing project: providing services to taxonomists for standard genome sequencing and annotation.</title>
        <authorList>
            <consortium name="The Broad Institute Genomics Platform"/>
            <consortium name="The Broad Institute Genome Sequencing Center for Infectious Disease"/>
            <person name="Wu L."/>
            <person name="Ma J."/>
        </authorList>
    </citation>
    <scope>NUCLEOTIDE SEQUENCE [LARGE SCALE GENOMIC DNA]</scope>
    <source>
        <strain evidence="2">JCM 16924</strain>
    </source>
</reference>
<sequence length="102" mass="11100">MYLSIATGEIVSLHQADDCTRLHLALQGIAIDGADAALRRAGLGEMRGHDGAILEVAALRELAERVATESGWSEAWDAMIRYAGRKGWLSDDGRTVEVHVER</sequence>
<name>A0ABP7TFM9_9ACTN</name>
<proteinExistence type="predicted"/>
<evidence type="ECO:0000313" key="1">
    <source>
        <dbReference type="EMBL" id="GAA4025345.1"/>
    </source>
</evidence>
<protein>
    <submittedName>
        <fullName evidence="1">Uncharacterized protein</fullName>
    </submittedName>
</protein>
<keyword evidence="2" id="KW-1185">Reference proteome</keyword>
<comment type="caution">
    <text evidence="1">The sequence shown here is derived from an EMBL/GenBank/DDBJ whole genome shotgun (WGS) entry which is preliminary data.</text>
</comment>
<dbReference type="EMBL" id="BAAAZX010000037">
    <property type="protein sequence ID" value="GAA4025345.1"/>
    <property type="molecule type" value="Genomic_DNA"/>
</dbReference>